<evidence type="ECO:0000256" key="2">
    <source>
        <dbReference type="RuleBase" id="RU003457"/>
    </source>
</evidence>
<dbReference type="RefSeq" id="WP_265767261.1">
    <property type="nucleotide sequence ID" value="NZ_JAGGJA010000013.1"/>
</dbReference>
<evidence type="ECO:0000259" key="3">
    <source>
        <dbReference type="Pfam" id="PF02678"/>
    </source>
</evidence>
<name>A0ABT3PRI9_9BACT</name>
<dbReference type="InterPro" id="IPR014710">
    <property type="entry name" value="RmlC-like_jellyroll"/>
</dbReference>
<reference evidence="5 6" key="1">
    <citation type="submission" date="2021-03" db="EMBL/GenBank/DDBJ databases">
        <title>Aliifodinibius sp. nov., a new bacterium isolated from saline soil.</title>
        <authorList>
            <person name="Galisteo C."/>
            <person name="De La Haba R."/>
            <person name="Sanchez-Porro C."/>
            <person name="Ventosa A."/>
        </authorList>
    </citation>
    <scope>NUCLEOTIDE SEQUENCE [LARGE SCALE GENOMIC DNA]</scope>
    <source>
        <strain evidence="5 6">1BSP15-2V2</strain>
    </source>
</reference>
<dbReference type="EMBL" id="JAGGJA010000013">
    <property type="protein sequence ID" value="MCW9708477.1"/>
    <property type="molecule type" value="Genomic_DNA"/>
</dbReference>
<evidence type="ECO:0000256" key="1">
    <source>
        <dbReference type="ARBA" id="ARBA00008416"/>
    </source>
</evidence>
<accession>A0ABT3PRI9</accession>
<evidence type="ECO:0000259" key="4">
    <source>
        <dbReference type="Pfam" id="PF17954"/>
    </source>
</evidence>
<dbReference type="InterPro" id="IPR011051">
    <property type="entry name" value="RmlC_Cupin_sf"/>
</dbReference>
<dbReference type="InterPro" id="IPR041602">
    <property type="entry name" value="Quercetinase_C"/>
</dbReference>
<dbReference type="SUPFAM" id="SSF51182">
    <property type="entry name" value="RmlC-like cupins"/>
    <property type="match status" value="1"/>
</dbReference>
<evidence type="ECO:0000313" key="5">
    <source>
        <dbReference type="EMBL" id="MCW9708477.1"/>
    </source>
</evidence>
<sequence length="247" mass="28285">MENHNIRLRRSEERGFEDFGWTDNWMTFSFANYHNPEWMRFGPIRVIVENHIQPHEGFDTHPHKDMEILTYVSSGVLTHGDNMGNTEEIGAGEMQRLTAGTGIVHSEKNEHAEVEHNIQIWILPDKAGLEPGYQMKRFSEEQRTDRLCHYVSQSGRNESMSINQDVDIYAGILPEGTQTIHLLEEGRGAWIQLIHGSLRLNEGIRLEQGDGIGVEKEGKLRLEALDDGTELILFDVTMDFVTPYRLG</sequence>
<dbReference type="Proteomes" id="UP001207918">
    <property type="component" value="Unassembled WGS sequence"/>
</dbReference>
<gene>
    <name evidence="5" type="ORF">J6I44_16565</name>
</gene>
<dbReference type="PANTHER" id="PTHR43212:SF3">
    <property type="entry name" value="QUERCETIN 2,3-DIOXYGENASE"/>
    <property type="match status" value="1"/>
</dbReference>
<dbReference type="Gene3D" id="2.60.120.10">
    <property type="entry name" value="Jelly Rolls"/>
    <property type="match status" value="2"/>
</dbReference>
<comment type="caution">
    <text evidence="5">The sequence shown here is derived from an EMBL/GenBank/DDBJ whole genome shotgun (WGS) entry which is preliminary data.</text>
</comment>
<dbReference type="CDD" id="cd20311">
    <property type="entry name" value="cupin_Yhhw_C"/>
    <property type="match status" value="1"/>
</dbReference>
<feature type="domain" description="Quercetin 2,3-dioxygenase C-terminal cupin" evidence="4">
    <location>
        <begin position="151"/>
        <end position="236"/>
    </location>
</feature>
<comment type="similarity">
    <text evidence="1 2">Belongs to the pirin family.</text>
</comment>
<dbReference type="Pfam" id="PF17954">
    <property type="entry name" value="Pirin_C_2"/>
    <property type="match status" value="1"/>
</dbReference>
<dbReference type="Pfam" id="PF02678">
    <property type="entry name" value="Pirin"/>
    <property type="match status" value="1"/>
</dbReference>
<feature type="domain" description="Pirin N-terminal" evidence="3">
    <location>
        <begin position="16"/>
        <end position="122"/>
    </location>
</feature>
<dbReference type="PANTHER" id="PTHR43212">
    <property type="entry name" value="QUERCETIN 2,3-DIOXYGENASE"/>
    <property type="match status" value="1"/>
</dbReference>
<proteinExistence type="inferred from homology"/>
<dbReference type="CDD" id="cd02910">
    <property type="entry name" value="cupin_Yhhw_N"/>
    <property type="match status" value="1"/>
</dbReference>
<organism evidence="5 6">
    <name type="scientific">Fodinibius salsisoli</name>
    <dbReference type="NCBI Taxonomy" id="2820877"/>
    <lineage>
        <taxon>Bacteria</taxon>
        <taxon>Pseudomonadati</taxon>
        <taxon>Balneolota</taxon>
        <taxon>Balneolia</taxon>
        <taxon>Balneolales</taxon>
        <taxon>Balneolaceae</taxon>
        <taxon>Fodinibius</taxon>
    </lineage>
</organism>
<evidence type="ECO:0000313" key="6">
    <source>
        <dbReference type="Proteomes" id="UP001207918"/>
    </source>
</evidence>
<dbReference type="InterPro" id="IPR003829">
    <property type="entry name" value="Pirin_N_dom"/>
</dbReference>
<dbReference type="InterPro" id="IPR012093">
    <property type="entry name" value="Pirin"/>
</dbReference>
<dbReference type="PIRSF" id="PIRSF006232">
    <property type="entry name" value="Pirin"/>
    <property type="match status" value="1"/>
</dbReference>
<protein>
    <submittedName>
        <fullName evidence="5">Pirin family protein</fullName>
    </submittedName>
</protein>
<keyword evidence="6" id="KW-1185">Reference proteome</keyword>